<dbReference type="GeneID" id="96302350"/>
<dbReference type="AlphaFoldDB" id="A0A1I4BVK9"/>
<evidence type="ECO:0000313" key="3">
    <source>
        <dbReference type="Proteomes" id="UP000199111"/>
    </source>
</evidence>
<dbReference type="RefSeq" id="WP_093890908.1">
    <property type="nucleotide sequence ID" value="NZ_FOQY01000033.1"/>
</dbReference>
<gene>
    <name evidence="2" type="ORF">SAMN05216275_13367</name>
</gene>
<sequence>MACWRSEDGTSAPSLAHGRTERRAAEAAALAATRTEREQAVVTRADAATAAEAARAHLAAASPKACEAMRRQHLQQQARRRSTAVFQNAEEVPLTPATEPQDVFEREVLARHTLPATTWSSEPKADYGSDDAAALAAERAWLVQMMTTDPKRNR</sequence>
<feature type="region of interest" description="Disordered" evidence="1">
    <location>
        <begin position="1"/>
        <end position="43"/>
    </location>
</feature>
<dbReference type="EMBL" id="FOQY01000033">
    <property type="protein sequence ID" value="SFK72838.1"/>
    <property type="molecule type" value="Genomic_DNA"/>
</dbReference>
<organism evidence="2 3">
    <name type="scientific">Streptosporangium canum</name>
    <dbReference type="NCBI Taxonomy" id="324952"/>
    <lineage>
        <taxon>Bacteria</taxon>
        <taxon>Bacillati</taxon>
        <taxon>Actinomycetota</taxon>
        <taxon>Actinomycetes</taxon>
        <taxon>Streptosporangiales</taxon>
        <taxon>Streptosporangiaceae</taxon>
        <taxon>Streptosporangium</taxon>
    </lineage>
</organism>
<keyword evidence="3" id="KW-1185">Reference proteome</keyword>
<protein>
    <submittedName>
        <fullName evidence="2">Uncharacterized protein</fullName>
    </submittedName>
</protein>
<evidence type="ECO:0000313" key="2">
    <source>
        <dbReference type="EMBL" id="SFK72838.1"/>
    </source>
</evidence>
<name>A0A1I4BVK9_9ACTN</name>
<reference evidence="3" key="1">
    <citation type="submission" date="2016-10" db="EMBL/GenBank/DDBJ databases">
        <authorList>
            <person name="Varghese N."/>
            <person name="Submissions S."/>
        </authorList>
    </citation>
    <scope>NUCLEOTIDE SEQUENCE [LARGE SCALE GENOMIC DNA]</scope>
    <source>
        <strain evidence="3">CGMCC 4.2126</strain>
    </source>
</reference>
<dbReference type="Proteomes" id="UP000199111">
    <property type="component" value="Unassembled WGS sequence"/>
</dbReference>
<accession>A0A1I4BVK9</accession>
<proteinExistence type="predicted"/>
<evidence type="ECO:0000256" key="1">
    <source>
        <dbReference type="SAM" id="MobiDB-lite"/>
    </source>
</evidence>